<dbReference type="Gene3D" id="1.20.58.1610">
    <property type="entry name" value="NADH:ubiquinone/plastoquinone oxidoreductase, chain 3"/>
    <property type="match status" value="1"/>
</dbReference>
<comment type="similarity">
    <text evidence="2 9">Belongs to the complex I subunit 3 family.</text>
</comment>
<accession>A0A344A2P0</accession>
<dbReference type="InterPro" id="IPR038430">
    <property type="entry name" value="NDAH_ubi_oxred_su3_sf"/>
</dbReference>
<keyword evidence="9" id="KW-1278">Translocase</keyword>
<evidence type="ECO:0000256" key="8">
    <source>
        <dbReference type="ARBA" id="ARBA00049551"/>
    </source>
</evidence>
<keyword evidence="9" id="KW-0249">Electron transport</keyword>
<proteinExistence type="inferred from homology"/>
<reference evidence="10" key="1">
    <citation type="submission" date="2018-02" db="EMBL/GenBank/DDBJ databases">
        <title>Resolving the psyllid tree of life: Phylogenomic analysis of the superfamily Psylloidea (Hemiptera).</title>
        <authorList>
            <person name="Percy D.M."/>
            <person name="Sveinsson S."/>
            <person name="Lemmon A.R."/>
            <person name="Lemmon E.M."/>
            <person name="Ouvrard D."/>
            <person name="Burckhardt D."/>
        </authorList>
    </citation>
    <scope>NUCLEOTIDE SEQUENCE</scope>
    <source>
        <strain evidence="10">DP1.idba.137_circ</strain>
    </source>
</reference>
<evidence type="ECO:0000256" key="9">
    <source>
        <dbReference type="RuleBase" id="RU003640"/>
    </source>
</evidence>
<organism evidence="10">
    <name type="scientific">Pseudophacopteron sp. DMP-2018</name>
    <dbReference type="NCBI Taxonomy" id="2908812"/>
    <lineage>
        <taxon>Eukaryota</taxon>
        <taxon>Metazoa</taxon>
        <taxon>Ecdysozoa</taxon>
        <taxon>Arthropoda</taxon>
        <taxon>Hexapoda</taxon>
        <taxon>Insecta</taxon>
        <taxon>Pterygota</taxon>
        <taxon>Neoptera</taxon>
        <taxon>Paraneoptera</taxon>
        <taxon>Hemiptera</taxon>
        <taxon>Sternorrhyncha</taxon>
        <taxon>Psylloidea</taxon>
        <taxon>Phacopteronidae</taxon>
        <taxon>Pseudophacopteron</taxon>
    </lineage>
</organism>
<name>A0A344A2P0_9HEMI</name>
<keyword evidence="9" id="KW-0679">Respiratory chain</keyword>
<evidence type="ECO:0000256" key="2">
    <source>
        <dbReference type="ARBA" id="ARBA00008472"/>
    </source>
</evidence>
<comment type="catalytic activity">
    <reaction evidence="8 9">
        <text>a ubiquinone + NADH + 5 H(+)(in) = a ubiquinol + NAD(+) + 4 H(+)(out)</text>
        <dbReference type="Rhea" id="RHEA:29091"/>
        <dbReference type="Rhea" id="RHEA-COMP:9565"/>
        <dbReference type="Rhea" id="RHEA-COMP:9566"/>
        <dbReference type="ChEBI" id="CHEBI:15378"/>
        <dbReference type="ChEBI" id="CHEBI:16389"/>
        <dbReference type="ChEBI" id="CHEBI:17976"/>
        <dbReference type="ChEBI" id="CHEBI:57540"/>
        <dbReference type="ChEBI" id="CHEBI:57945"/>
        <dbReference type="EC" id="7.1.1.2"/>
    </reaction>
</comment>
<keyword evidence="4 9" id="KW-0813">Transport</keyword>
<feature type="transmembrane region" description="Helical" evidence="9">
    <location>
        <begin position="85"/>
        <end position="105"/>
    </location>
</feature>
<geneLocation type="mitochondrion" evidence="10"/>
<keyword evidence="5 9" id="KW-0812">Transmembrane</keyword>
<dbReference type="AlphaFoldDB" id="A0A344A2P0"/>
<gene>
    <name evidence="10" type="primary">nad3</name>
</gene>
<dbReference type="Pfam" id="PF00507">
    <property type="entry name" value="Oxidored_q4"/>
    <property type="match status" value="1"/>
</dbReference>
<dbReference type="InterPro" id="IPR000440">
    <property type="entry name" value="NADH_UbQ/plastoQ_OxRdtase_su3"/>
</dbReference>
<comment type="subcellular location">
    <subcellularLocation>
        <location evidence="1">Membrane</location>
    </subcellularLocation>
    <subcellularLocation>
        <location evidence="9">Mitochondrion membrane</location>
        <topology evidence="9">Multi-pass membrane protein</topology>
    </subcellularLocation>
</comment>
<dbReference type="PANTHER" id="PTHR11058:SF9">
    <property type="entry name" value="NADH-UBIQUINONE OXIDOREDUCTASE CHAIN 3"/>
    <property type="match status" value="1"/>
</dbReference>
<evidence type="ECO:0000256" key="3">
    <source>
        <dbReference type="ARBA" id="ARBA00021007"/>
    </source>
</evidence>
<protein>
    <recommendedName>
        <fullName evidence="3 9">NADH-ubiquinone oxidoreductase chain 3</fullName>
        <ecNumber evidence="9">7.1.1.2</ecNumber>
    </recommendedName>
</protein>
<dbReference type="GO" id="GO:0031966">
    <property type="term" value="C:mitochondrial membrane"/>
    <property type="evidence" value="ECO:0007669"/>
    <property type="project" value="UniProtKB-SubCell"/>
</dbReference>
<feature type="transmembrane region" description="Helical" evidence="9">
    <location>
        <begin position="6"/>
        <end position="25"/>
    </location>
</feature>
<dbReference type="GO" id="GO:0030964">
    <property type="term" value="C:NADH dehydrogenase complex"/>
    <property type="evidence" value="ECO:0007669"/>
    <property type="project" value="TreeGrafter"/>
</dbReference>
<keyword evidence="7 9" id="KW-0472">Membrane</keyword>
<evidence type="ECO:0000256" key="1">
    <source>
        <dbReference type="ARBA" id="ARBA00004370"/>
    </source>
</evidence>
<keyword evidence="6 9" id="KW-1133">Transmembrane helix</keyword>
<dbReference type="EMBL" id="MG989234">
    <property type="protein sequence ID" value="AWU49031.1"/>
    <property type="molecule type" value="Genomic_DNA"/>
</dbReference>
<keyword evidence="9 10" id="KW-0496">Mitochondrion</keyword>
<dbReference type="EC" id="7.1.1.2" evidence="9"/>
<evidence type="ECO:0000256" key="4">
    <source>
        <dbReference type="ARBA" id="ARBA00022448"/>
    </source>
</evidence>
<keyword evidence="9" id="KW-0830">Ubiquinone</keyword>
<evidence type="ECO:0000313" key="10">
    <source>
        <dbReference type="EMBL" id="AWU49031.1"/>
    </source>
</evidence>
<evidence type="ECO:0000256" key="6">
    <source>
        <dbReference type="ARBA" id="ARBA00022989"/>
    </source>
</evidence>
<dbReference type="PANTHER" id="PTHR11058">
    <property type="entry name" value="NADH-UBIQUINONE OXIDOREDUCTASE CHAIN 3"/>
    <property type="match status" value="1"/>
</dbReference>
<dbReference type="GO" id="GO:0008137">
    <property type="term" value="F:NADH dehydrogenase (ubiquinone) activity"/>
    <property type="evidence" value="ECO:0007669"/>
    <property type="project" value="UniProtKB-UniRule"/>
</dbReference>
<sequence>MLMTMKIILIISLLLFIFFNTLFLISKHNKKNREKTSPFECGFDPFYNARMSFSIHFFVVMIMFLIFDIEIVIIMPSSLTMNLPLINWMCTLTILFMILILGMFMEWKEGCMNWL</sequence>
<comment type="function">
    <text evidence="9">Core subunit of the mitochondrial membrane respiratory chain NADH dehydrogenase (Complex I) which catalyzes electron transfer from NADH through the respiratory chain, using ubiquinone as an electron acceptor. Essential for the catalytic activity of complex I.</text>
</comment>
<evidence type="ECO:0000256" key="5">
    <source>
        <dbReference type="ARBA" id="ARBA00022692"/>
    </source>
</evidence>
<evidence type="ECO:0000256" key="7">
    <source>
        <dbReference type="ARBA" id="ARBA00023136"/>
    </source>
</evidence>
<keyword evidence="9" id="KW-0520">NAD</keyword>
<feature type="transmembrane region" description="Helical" evidence="9">
    <location>
        <begin position="57"/>
        <end position="79"/>
    </location>
</feature>